<feature type="coiled-coil region" evidence="1">
    <location>
        <begin position="131"/>
        <end position="158"/>
    </location>
</feature>
<evidence type="ECO:0000313" key="4">
    <source>
        <dbReference type="Proteomes" id="UP000011087"/>
    </source>
</evidence>
<dbReference type="Proteomes" id="UP000011087">
    <property type="component" value="Unassembled WGS sequence"/>
</dbReference>
<dbReference type="HOGENOM" id="CLU_1323101_0_0_1"/>
<dbReference type="GeneID" id="17303447"/>
<evidence type="ECO:0000313" key="2">
    <source>
        <dbReference type="EMBL" id="EKX46687.1"/>
    </source>
</evidence>
<organism evidence="2">
    <name type="scientific">Guillardia theta (strain CCMP2712)</name>
    <name type="common">Cryptophyte</name>
    <dbReference type="NCBI Taxonomy" id="905079"/>
    <lineage>
        <taxon>Eukaryota</taxon>
        <taxon>Cryptophyceae</taxon>
        <taxon>Pyrenomonadales</taxon>
        <taxon>Geminigeraceae</taxon>
        <taxon>Guillardia</taxon>
    </lineage>
</organism>
<dbReference type="KEGG" id="gtt:GUITHDRAFT_152290"/>
<accession>L1JEE8</accession>
<reference evidence="3" key="3">
    <citation type="submission" date="2016-03" db="UniProtKB">
        <authorList>
            <consortium name="EnsemblProtists"/>
        </authorList>
    </citation>
    <scope>IDENTIFICATION</scope>
</reference>
<keyword evidence="1" id="KW-0175">Coiled coil</keyword>
<dbReference type="RefSeq" id="XP_005833667.1">
    <property type="nucleotide sequence ID" value="XM_005833610.1"/>
</dbReference>
<dbReference type="AlphaFoldDB" id="L1JEE8"/>
<reference evidence="4" key="2">
    <citation type="submission" date="2012-11" db="EMBL/GenBank/DDBJ databases">
        <authorList>
            <person name="Kuo A."/>
            <person name="Curtis B.A."/>
            <person name="Tanifuji G."/>
            <person name="Burki F."/>
            <person name="Gruber A."/>
            <person name="Irimia M."/>
            <person name="Maruyama S."/>
            <person name="Arias M.C."/>
            <person name="Ball S.G."/>
            <person name="Gile G.H."/>
            <person name="Hirakawa Y."/>
            <person name="Hopkins J.F."/>
            <person name="Rensing S.A."/>
            <person name="Schmutz J."/>
            <person name="Symeonidi A."/>
            <person name="Elias M."/>
            <person name="Eveleigh R.J."/>
            <person name="Herman E.K."/>
            <person name="Klute M.J."/>
            <person name="Nakayama T."/>
            <person name="Obornik M."/>
            <person name="Reyes-Prieto A."/>
            <person name="Armbrust E.V."/>
            <person name="Aves S.J."/>
            <person name="Beiko R.G."/>
            <person name="Coutinho P."/>
            <person name="Dacks J.B."/>
            <person name="Durnford D.G."/>
            <person name="Fast N.M."/>
            <person name="Green B.R."/>
            <person name="Grisdale C."/>
            <person name="Hempe F."/>
            <person name="Henrissat B."/>
            <person name="Hoppner M.P."/>
            <person name="Ishida K.-I."/>
            <person name="Kim E."/>
            <person name="Koreny L."/>
            <person name="Kroth P.G."/>
            <person name="Liu Y."/>
            <person name="Malik S.-B."/>
            <person name="Maier U.G."/>
            <person name="McRose D."/>
            <person name="Mock T."/>
            <person name="Neilson J.A."/>
            <person name="Onodera N.T."/>
            <person name="Poole A.M."/>
            <person name="Pritham E.J."/>
            <person name="Richards T.A."/>
            <person name="Rocap G."/>
            <person name="Roy S.W."/>
            <person name="Sarai C."/>
            <person name="Schaack S."/>
            <person name="Shirato S."/>
            <person name="Slamovits C.H."/>
            <person name="Spencer D.F."/>
            <person name="Suzuki S."/>
            <person name="Worden A.Z."/>
            <person name="Zauner S."/>
            <person name="Barry K."/>
            <person name="Bell C."/>
            <person name="Bharti A.K."/>
            <person name="Crow J.A."/>
            <person name="Grimwood J."/>
            <person name="Kramer R."/>
            <person name="Lindquist E."/>
            <person name="Lucas S."/>
            <person name="Salamov A."/>
            <person name="McFadden G.I."/>
            <person name="Lane C.E."/>
            <person name="Keeling P.J."/>
            <person name="Gray M.W."/>
            <person name="Grigoriev I.V."/>
            <person name="Archibald J.M."/>
        </authorList>
    </citation>
    <scope>NUCLEOTIDE SEQUENCE</scope>
    <source>
        <strain evidence="4">CCMP2712</strain>
    </source>
</reference>
<dbReference type="EnsemblProtists" id="EKX46687">
    <property type="protein sequence ID" value="EKX46687"/>
    <property type="gene ID" value="GUITHDRAFT_152290"/>
</dbReference>
<proteinExistence type="predicted"/>
<sequence length="208" mass="23740">MRSALQGWKGSCVRDGESSLMALKLHLVVSSAQTEDDLLESLLALIKERMLSNGIPRESVLLVRVLSQDCVYVISLSGLDEQGRQAMSSMVEHLNHQTGEWSSMQTSGAVESAELTFLDLRGILKLIVVEFEHREREVSNLSQEIQKLRNDADVFDKLAIDREFAALEVAEKRMMSIKKLVTALVRRTTMFRCWRDFILSLRRESWRV</sequence>
<keyword evidence="4" id="KW-1185">Reference proteome</keyword>
<name>L1JEE8_GUITC</name>
<evidence type="ECO:0000313" key="3">
    <source>
        <dbReference type="EnsemblProtists" id="EKX46687"/>
    </source>
</evidence>
<reference evidence="2 4" key="1">
    <citation type="journal article" date="2012" name="Nature">
        <title>Algal genomes reveal evolutionary mosaicism and the fate of nucleomorphs.</title>
        <authorList>
            <consortium name="DOE Joint Genome Institute"/>
            <person name="Curtis B.A."/>
            <person name="Tanifuji G."/>
            <person name="Burki F."/>
            <person name="Gruber A."/>
            <person name="Irimia M."/>
            <person name="Maruyama S."/>
            <person name="Arias M.C."/>
            <person name="Ball S.G."/>
            <person name="Gile G.H."/>
            <person name="Hirakawa Y."/>
            <person name="Hopkins J.F."/>
            <person name="Kuo A."/>
            <person name="Rensing S.A."/>
            <person name="Schmutz J."/>
            <person name="Symeonidi A."/>
            <person name="Elias M."/>
            <person name="Eveleigh R.J."/>
            <person name="Herman E.K."/>
            <person name="Klute M.J."/>
            <person name="Nakayama T."/>
            <person name="Obornik M."/>
            <person name="Reyes-Prieto A."/>
            <person name="Armbrust E.V."/>
            <person name="Aves S.J."/>
            <person name="Beiko R.G."/>
            <person name="Coutinho P."/>
            <person name="Dacks J.B."/>
            <person name="Durnford D.G."/>
            <person name="Fast N.M."/>
            <person name="Green B.R."/>
            <person name="Grisdale C.J."/>
            <person name="Hempel F."/>
            <person name="Henrissat B."/>
            <person name="Hoppner M.P."/>
            <person name="Ishida K."/>
            <person name="Kim E."/>
            <person name="Koreny L."/>
            <person name="Kroth P.G."/>
            <person name="Liu Y."/>
            <person name="Malik S.B."/>
            <person name="Maier U.G."/>
            <person name="McRose D."/>
            <person name="Mock T."/>
            <person name="Neilson J.A."/>
            <person name="Onodera N.T."/>
            <person name="Poole A.M."/>
            <person name="Pritham E.J."/>
            <person name="Richards T.A."/>
            <person name="Rocap G."/>
            <person name="Roy S.W."/>
            <person name="Sarai C."/>
            <person name="Schaack S."/>
            <person name="Shirato S."/>
            <person name="Slamovits C.H."/>
            <person name="Spencer D.F."/>
            <person name="Suzuki S."/>
            <person name="Worden A.Z."/>
            <person name="Zauner S."/>
            <person name="Barry K."/>
            <person name="Bell C."/>
            <person name="Bharti A.K."/>
            <person name="Crow J.A."/>
            <person name="Grimwood J."/>
            <person name="Kramer R."/>
            <person name="Lindquist E."/>
            <person name="Lucas S."/>
            <person name="Salamov A."/>
            <person name="McFadden G.I."/>
            <person name="Lane C.E."/>
            <person name="Keeling P.J."/>
            <person name="Gray M.W."/>
            <person name="Grigoriev I.V."/>
            <person name="Archibald J.M."/>
        </authorList>
    </citation>
    <scope>NUCLEOTIDE SEQUENCE</scope>
    <source>
        <strain evidence="2 4">CCMP2712</strain>
    </source>
</reference>
<evidence type="ECO:0000256" key="1">
    <source>
        <dbReference type="SAM" id="Coils"/>
    </source>
</evidence>
<dbReference type="EMBL" id="JH992993">
    <property type="protein sequence ID" value="EKX46687.1"/>
    <property type="molecule type" value="Genomic_DNA"/>
</dbReference>
<protein>
    <submittedName>
        <fullName evidence="2 3">Uncharacterized protein</fullName>
    </submittedName>
</protein>
<dbReference type="PaxDb" id="55529-EKX46687"/>
<gene>
    <name evidence="2" type="ORF">GUITHDRAFT_152290</name>
</gene>